<dbReference type="GeneID" id="5708587"/>
<dbReference type="STRING" id="397948.Cmaq_2000"/>
<protein>
    <recommendedName>
        <fullName evidence="1">UPF0201 protein Cmaq_2000</fullName>
    </recommendedName>
</protein>
<dbReference type="PANTHER" id="PTHR39652:SF1">
    <property type="entry name" value="UPF0201 PROTEIN TK1335"/>
    <property type="match status" value="1"/>
</dbReference>
<dbReference type="PANTHER" id="PTHR39652">
    <property type="entry name" value="UPF0201 PROTEIN TK1335"/>
    <property type="match status" value="1"/>
</dbReference>
<comment type="similarity">
    <text evidence="1">Belongs to the UPF0201 family.</text>
</comment>
<dbReference type="OrthoDB" id="7819at2157"/>
<accession>A8MC31</accession>
<dbReference type="Proteomes" id="UP000001137">
    <property type="component" value="Chromosome"/>
</dbReference>
<evidence type="ECO:0000256" key="1">
    <source>
        <dbReference type="HAMAP-Rule" id="MF_01112"/>
    </source>
</evidence>
<dbReference type="InterPro" id="IPR022803">
    <property type="entry name" value="Ribosomal_uL5_dom_sf"/>
</dbReference>
<dbReference type="NCBIfam" id="NF001687">
    <property type="entry name" value="PRK00447.1"/>
    <property type="match status" value="1"/>
</dbReference>
<dbReference type="Pfam" id="PF01877">
    <property type="entry name" value="RNA_binding"/>
    <property type="match status" value="1"/>
</dbReference>
<dbReference type="RefSeq" id="WP_012187034.1">
    <property type="nucleotide sequence ID" value="NC_009954.1"/>
</dbReference>
<keyword evidence="3" id="KW-1185">Reference proteome</keyword>
<dbReference type="KEGG" id="cma:Cmaq_2000"/>
<dbReference type="InterPro" id="IPR002739">
    <property type="entry name" value="PAB1135-like"/>
</dbReference>
<organism evidence="2 3">
    <name type="scientific">Caldivirga maquilingensis (strain ATCC 700844 / DSM 13496 / JCM 10307 / IC-167)</name>
    <dbReference type="NCBI Taxonomy" id="397948"/>
    <lineage>
        <taxon>Archaea</taxon>
        <taxon>Thermoproteota</taxon>
        <taxon>Thermoprotei</taxon>
        <taxon>Thermoproteales</taxon>
        <taxon>Thermoproteaceae</taxon>
        <taxon>Caldivirga</taxon>
    </lineage>
</organism>
<dbReference type="eggNOG" id="arCOG01043">
    <property type="taxonomic scope" value="Archaea"/>
</dbReference>
<sequence>MLGEVEVEVYAEVKPTESEVKVKRAVLNIIELDELEVIDVNGVKYIHGKARGLSYLSRIRDLIRRERIRDTARDLLNHSVVGDEVVINVNKQAAYVGVLSFAMGEVESPLGPITIRIKSSNPQQLIMWLTSG</sequence>
<gene>
    <name evidence="2" type="ordered locus">Cmaq_2000</name>
</gene>
<dbReference type="HAMAP" id="MF_01112">
    <property type="entry name" value="UPF0201"/>
    <property type="match status" value="1"/>
</dbReference>
<dbReference type="EMBL" id="CP000852">
    <property type="protein sequence ID" value="ABW02815.1"/>
    <property type="molecule type" value="Genomic_DNA"/>
</dbReference>
<dbReference type="HOGENOM" id="CLU_134829_0_0_2"/>
<proteinExistence type="inferred from homology"/>
<evidence type="ECO:0000313" key="2">
    <source>
        <dbReference type="EMBL" id="ABW02815.1"/>
    </source>
</evidence>
<reference evidence="2 3" key="1">
    <citation type="submission" date="2007-10" db="EMBL/GenBank/DDBJ databases">
        <title>Complete sequence of Caldivirga maquilingensis IC-167.</title>
        <authorList>
            <consortium name="US DOE Joint Genome Institute"/>
            <person name="Copeland A."/>
            <person name="Lucas S."/>
            <person name="Lapidus A."/>
            <person name="Barry K."/>
            <person name="Glavina del Rio T."/>
            <person name="Dalin E."/>
            <person name="Tice H."/>
            <person name="Pitluck S."/>
            <person name="Saunders E."/>
            <person name="Brettin T."/>
            <person name="Bruce D."/>
            <person name="Detter J.C."/>
            <person name="Han C."/>
            <person name="Schmutz J."/>
            <person name="Larimer F."/>
            <person name="Land M."/>
            <person name="Hauser L."/>
            <person name="Kyrpides N."/>
            <person name="Ivanova N."/>
            <person name="Biddle J.F."/>
            <person name="Zhang Z."/>
            <person name="Fitz-Gibbon S.T."/>
            <person name="Lowe T.M."/>
            <person name="Saltikov C."/>
            <person name="House C.H."/>
            <person name="Richardson P."/>
        </authorList>
    </citation>
    <scope>NUCLEOTIDE SEQUENCE [LARGE SCALE GENOMIC DNA]</scope>
    <source>
        <strain evidence="3">ATCC 700844 / DSM 13496 / JCM 10307 / IC-167</strain>
    </source>
</reference>
<name>A8MC31_CALMQ</name>
<evidence type="ECO:0000313" key="3">
    <source>
        <dbReference type="Proteomes" id="UP000001137"/>
    </source>
</evidence>
<dbReference type="Gene3D" id="3.30.1440.10">
    <property type="match status" value="1"/>
</dbReference>
<dbReference type="SUPFAM" id="SSF55282">
    <property type="entry name" value="RL5-like"/>
    <property type="match status" value="1"/>
</dbReference>
<dbReference type="AlphaFoldDB" id="A8MC31"/>